<protein>
    <recommendedName>
        <fullName evidence="4">DUF1648 domain-containing protein</fullName>
    </recommendedName>
</protein>
<keyword evidence="1" id="KW-1133">Transmembrane helix</keyword>
<feature type="transmembrane region" description="Helical" evidence="1">
    <location>
        <begin position="182"/>
        <end position="202"/>
    </location>
</feature>
<reference evidence="2 3" key="1">
    <citation type="submission" date="2016-11" db="EMBL/GenBank/DDBJ databases">
        <title>Complete genome sequence of Streptomyces niveus SCSIO 3406.</title>
        <authorList>
            <person name="Zhu Q."/>
            <person name="Cheng W."/>
            <person name="Song Y."/>
            <person name="Li Q."/>
            <person name="Ju J."/>
        </authorList>
    </citation>
    <scope>NUCLEOTIDE SEQUENCE [LARGE SCALE GENOMIC DNA]</scope>
    <source>
        <strain evidence="2 3">SCSIO 3406</strain>
    </source>
</reference>
<evidence type="ECO:0000313" key="2">
    <source>
        <dbReference type="EMBL" id="AQU66610.1"/>
    </source>
</evidence>
<keyword evidence="3" id="KW-1185">Reference proteome</keyword>
<feature type="transmembrane region" description="Helical" evidence="1">
    <location>
        <begin position="55"/>
        <end position="82"/>
    </location>
</feature>
<sequence>MNQARMRLATVTVAPFLLALVVHLTVFLALGDRLPDSLAGHFDLSGDADRAPLSRTVSLVGAVVLFAGTGALWVVAAFGGALTARGVKGLTAGGWALSGLLGYALTATLYANVDAADSSAVHFPPWQLGVAVAVALAAAGVGLLLTRFVPDPALEPTGEDGTARIDLADGELAGWSRRTGSGALLAVGLVTLVAGVFVAALVSWRYGPVVFVIGLLALVFASAHVSVDRHGLTVAMGALSWPRVRVPLDAVETASSRRINALADYGGWGYRIRHRRSGVVLRSGEAIVVRRTNGREFAVTVADSATAAALLNTLVDRRKRG</sequence>
<feature type="transmembrane region" description="Helical" evidence="1">
    <location>
        <begin position="208"/>
        <end position="227"/>
    </location>
</feature>
<organism evidence="2 3">
    <name type="scientific">Streptomyces niveus</name>
    <name type="common">Streptomyces spheroides</name>
    <dbReference type="NCBI Taxonomy" id="193462"/>
    <lineage>
        <taxon>Bacteria</taxon>
        <taxon>Bacillati</taxon>
        <taxon>Actinomycetota</taxon>
        <taxon>Actinomycetes</taxon>
        <taxon>Kitasatosporales</taxon>
        <taxon>Streptomycetaceae</taxon>
        <taxon>Streptomyces</taxon>
    </lineage>
</organism>
<dbReference type="AlphaFoldDB" id="A0A1U9QQZ9"/>
<name>A0A1U9QQZ9_STRNV</name>
<gene>
    <name evidence="2" type="ORF">BBN63_10465</name>
</gene>
<dbReference type="KEGG" id="snw:BBN63_10465"/>
<keyword evidence="1" id="KW-0812">Transmembrane</keyword>
<dbReference type="Proteomes" id="UP000189677">
    <property type="component" value="Chromosome"/>
</dbReference>
<evidence type="ECO:0008006" key="4">
    <source>
        <dbReference type="Google" id="ProtNLM"/>
    </source>
</evidence>
<feature type="transmembrane region" description="Helical" evidence="1">
    <location>
        <begin position="94"/>
        <end position="113"/>
    </location>
</feature>
<dbReference type="OrthoDB" id="3178004at2"/>
<keyword evidence="1" id="KW-0472">Membrane</keyword>
<dbReference type="EMBL" id="CP018047">
    <property type="protein sequence ID" value="AQU66610.1"/>
    <property type="molecule type" value="Genomic_DNA"/>
</dbReference>
<evidence type="ECO:0000313" key="3">
    <source>
        <dbReference type="Proteomes" id="UP000189677"/>
    </source>
</evidence>
<accession>A0A1U9QQZ9</accession>
<dbReference type="RefSeq" id="WP_078075141.1">
    <property type="nucleotide sequence ID" value="NZ_CP018047.1"/>
</dbReference>
<feature type="transmembrane region" description="Helical" evidence="1">
    <location>
        <begin position="125"/>
        <end position="145"/>
    </location>
</feature>
<proteinExistence type="predicted"/>
<evidence type="ECO:0000256" key="1">
    <source>
        <dbReference type="SAM" id="Phobius"/>
    </source>
</evidence>